<protein>
    <recommendedName>
        <fullName evidence="4">Mitochondrial import inner membrane translocase subunit Tim21</fullName>
    </recommendedName>
</protein>
<dbReference type="Proteomes" id="UP000807115">
    <property type="component" value="Chromosome 2"/>
</dbReference>
<dbReference type="EMBL" id="CM027681">
    <property type="protein sequence ID" value="KAG0542923.1"/>
    <property type="molecule type" value="Genomic_DNA"/>
</dbReference>
<sequence length="193" mass="20744">MSWRWAAAARKLAGMPQLRTPGAFTGGLLYRSFGSDSIGSRKSSLPRRVLSIGAISLAGGLVLSAVNDLAIFNGCTTKAIEHAADNPAVVEAIGAPIVRGPWYESSLMVGHRRRSVSCTFPVSGPHGSGFLQIKATRNGEDGLLSFLRHHDWEILMLEAHLHVPSDDEEQKRLVKVNLASDGRGEDGDPESEC</sequence>
<organism evidence="2 3">
    <name type="scientific">Sorghum bicolor</name>
    <name type="common">Sorghum</name>
    <name type="synonym">Sorghum vulgare</name>
    <dbReference type="NCBI Taxonomy" id="4558"/>
    <lineage>
        <taxon>Eukaryota</taxon>
        <taxon>Viridiplantae</taxon>
        <taxon>Streptophyta</taxon>
        <taxon>Embryophyta</taxon>
        <taxon>Tracheophyta</taxon>
        <taxon>Spermatophyta</taxon>
        <taxon>Magnoliopsida</taxon>
        <taxon>Liliopsida</taxon>
        <taxon>Poales</taxon>
        <taxon>Poaceae</taxon>
        <taxon>PACMAD clade</taxon>
        <taxon>Panicoideae</taxon>
        <taxon>Andropogonodae</taxon>
        <taxon>Andropogoneae</taxon>
        <taxon>Sorghinae</taxon>
        <taxon>Sorghum</taxon>
    </lineage>
</organism>
<reference evidence="2" key="2">
    <citation type="submission" date="2020-10" db="EMBL/GenBank/DDBJ databases">
        <authorList>
            <person name="Cooper E.A."/>
            <person name="Brenton Z.W."/>
            <person name="Flinn B.S."/>
            <person name="Jenkins J."/>
            <person name="Shu S."/>
            <person name="Flowers D."/>
            <person name="Luo F."/>
            <person name="Wang Y."/>
            <person name="Xia P."/>
            <person name="Barry K."/>
            <person name="Daum C."/>
            <person name="Lipzen A."/>
            <person name="Yoshinaga Y."/>
            <person name="Schmutz J."/>
            <person name="Saski C."/>
            <person name="Vermerris W."/>
            <person name="Kresovich S."/>
        </authorList>
    </citation>
    <scope>NUCLEOTIDE SEQUENCE</scope>
</reference>
<feature type="transmembrane region" description="Helical" evidence="1">
    <location>
        <begin position="49"/>
        <end position="66"/>
    </location>
</feature>
<name>A0A921USV5_SORBI</name>
<gene>
    <name evidence="2" type="ORF">BDA96_02G145800</name>
</gene>
<keyword evidence="1" id="KW-0812">Transmembrane</keyword>
<proteinExistence type="predicted"/>
<comment type="caution">
    <text evidence="2">The sequence shown here is derived from an EMBL/GenBank/DDBJ whole genome shotgun (WGS) entry which is preliminary data.</text>
</comment>
<keyword evidence="1" id="KW-0472">Membrane</keyword>
<evidence type="ECO:0000313" key="3">
    <source>
        <dbReference type="Proteomes" id="UP000807115"/>
    </source>
</evidence>
<evidence type="ECO:0008006" key="4">
    <source>
        <dbReference type="Google" id="ProtNLM"/>
    </source>
</evidence>
<dbReference type="PANTHER" id="PTHR35114:SF1">
    <property type="entry name" value="CYTOCHROME OXIDASE COMPLEX ASSEMBLY PROTEIN"/>
    <property type="match status" value="1"/>
</dbReference>
<dbReference type="PANTHER" id="PTHR35114">
    <property type="entry name" value="CYTOCHROME OXIDASE COMPLEX ASSEMBLY PROTEIN"/>
    <property type="match status" value="1"/>
</dbReference>
<keyword evidence="1" id="KW-1133">Transmembrane helix</keyword>
<dbReference type="Gramene" id="EER96396">
    <property type="protein sequence ID" value="EER96396"/>
    <property type="gene ID" value="SORBI_3002G140100"/>
</dbReference>
<reference evidence="2" key="1">
    <citation type="journal article" date="2019" name="BMC Genomics">
        <title>A new reference genome for Sorghum bicolor reveals high levels of sequence similarity between sweet and grain genotypes: implications for the genetics of sugar metabolism.</title>
        <authorList>
            <person name="Cooper E.A."/>
            <person name="Brenton Z.W."/>
            <person name="Flinn B.S."/>
            <person name="Jenkins J."/>
            <person name="Shu S."/>
            <person name="Flowers D."/>
            <person name="Luo F."/>
            <person name="Wang Y."/>
            <person name="Xia P."/>
            <person name="Barry K."/>
            <person name="Daum C."/>
            <person name="Lipzen A."/>
            <person name="Yoshinaga Y."/>
            <person name="Schmutz J."/>
            <person name="Saski C."/>
            <person name="Vermerris W."/>
            <person name="Kresovich S."/>
        </authorList>
    </citation>
    <scope>NUCLEOTIDE SEQUENCE</scope>
</reference>
<dbReference type="KEGG" id="sbi:8062580"/>
<evidence type="ECO:0000256" key="1">
    <source>
        <dbReference type="SAM" id="Phobius"/>
    </source>
</evidence>
<evidence type="ECO:0000313" key="2">
    <source>
        <dbReference type="EMBL" id="KAG0542923.1"/>
    </source>
</evidence>
<dbReference type="AlphaFoldDB" id="A0A921USV5"/>
<dbReference type="OMA" id="KKGPWYN"/>
<dbReference type="OrthoDB" id="535599at2759"/>
<accession>A0A921USV5</accession>